<dbReference type="Gene3D" id="3.10.350.10">
    <property type="entry name" value="LysM domain"/>
    <property type="match status" value="1"/>
</dbReference>
<evidence type="ECO:0000259" key="3">
    <source>
        <dbReference type="PROSITE" id="PS51782"/>
    </source>
</evidence>
<gene>
    <name evidence="4" type="ORF">GCM10007906_14580</name>
</gene>
<dbReference type="PROSITE" id="PS51782">
    <property type="entry name" value="LYSM"/>
    <property type="match status" value="1"/>
</dbReference>
<dbReference type="RefSeq" id="WP_052437312.1">
    <property type="nucleotide sequence ID" value="NZ_BBLD01000044.1"/>
</dbReference>
<dbReference type="InterPro" id="IPR011250">
    <property type="entry name" value="OMP/PagP_B-barrel"/>
</dbReference>
<dbReference type="Gene3D" id="2.40.160.20">
    <property type="match status" value="1"/>
</dbReference>
<keyword evidence="1 2" id="KW-0732">Signal</keyword>
<dbReference type="SMART" id="SM00257">
    <property type="entry name" value="LysM"/>
    <property type="match status" value="1"/>
</dbReference>
<feature type="chain" id="PRO_5047322980" description="LysM domain-containing protein" evidence="2">
    <location>
        <begin position="19"/>
        <end position="264"/>
    </location>
</feature>
<feature type="domain" description="LysM" evidence="3">
    <location>
        <begin position="210"/>
        <end position="258"/>
    </location>
</feature>
<organism evidence="4 5">
    <name type="scientific">Vibrio hyugaensis</name>
    <dbReference type="NCBI Taxonomy" id="1534743"/>
    <lineage>
        <taxon>Bacteria</taxon>
        <taxon>Pseudomonadati</taxon>
        <taxon>Pseudomonadota</taxon>
        <taxon>Gammaproteobacteria</taxon>
        <taxon>Vibrionales</taxon>
        <taxon>Vibrionaceae</taxon>
        <taxon>Vibrio</taxon>
    </lineage>
</organism>
<reference evidence="5" key="1">
    <citation type="journal article" date="2019" name="Int. J. Syst. Evol. Microbiol.">
        <title>The Global Catalogue of Microorganisms (GCM) 10K type strain sequencing project: providing services to taxonomists for standard genome sequencing and annotation.</title>
        <authorList>
            <consortium name="The Broad Institute Genomics Platform"/>
            <consortium name="The Broad Institute Genome Sequencing Center for Infectious Disease"/>
            <person name="Wu L."/>
            <person name="Ma J."/>
        </authorList>
    </citation>
    <scope>NUCLEOTIDE SEQUENCE [LARGE SCALE GENOMIC DNA]</scope>
    <source>
        <strain evidence="5">NBRC 110633</strain>
    </source>
</reference>
<comment type="caution">
    <text evidence="4">The sequence shown here is derived from an EMBL/GenBank/DDBJ whole genome shotgun (WGS) entry which is preliminary data.</text>
</comment>
<proteinExistence type="predicted"/>
<evidence type="ECO:0000313" key="5">
    <source>
        <dbReference type="Proteomes" id="UP001156669"/>
    </source>
</evidence>
<dbReference type="EMBL" id="BSOE01000019">
    <property type="protein sequence ID" value="GLR03871.1"/>
    <property type="molecule type" value="Genomic_DNA"/>
</dbReference>
<keyword evidence="5" id="KW-1185">Reference proteome</keyword>
<dbReference type="Pfam" id="PF13505">
    <property type="entry name" value="OMP_b-brl"/>
    <property type="match status" value="1"/>
</dbReference>
<evidence type="ECO:0000256" key="1">
    <source>
        <dbReference type="ARBA" id="ARBA00022729"/>
    </source>
</evidence>
<dbReference type="InterPro" id="IPR036779">
    <property type="entry name" value="LysM_dom_sf"/>
</dbReference>
<dbReference type="SUPFAM" id="SSF56925">
    <property type="entry name" value="OMPA-like"/>
    <property type="match status" value="1"/>
</dbReference>
<name>A0ABQ5XYR3_9VIBR</name>
<dbReference type="InterPro" id="IPR027385">
    <property type="entry name" value="Beta-barrel_OMP"/>
</dbReference>
<feature type="signal peptide" evidence="2">
    <location>
        <begin position="1"/>
        <end position="18"/>
    </location>
</feature>
<dbReference type="Proteomes" id="UP001156669">
    <property type="component" value="Unassembled WGS sequence"/>
</dbReference>
<dbReference type="Pfam" id="PF01476">
    <property type="entry name" value="LysM"/>
    <property type="match status" value="1"/>
</dbReference>
<sequence>MKERAVIIVLATSLSTFAAEQPSNWYAGGTITHNGKTETGEPDSSFGGSLTLGYQLSPTWAIETSTGFYGQLDIVKPGEYRDTIQNQSRYATDLSLLGNAPLSKRYKLYGGLGAMRESNDLSPIAQLGVRYDLSKRWSFNFGYKFIFNQASEYKLQSLGLGAQYHFQKTNIDVVTPVYNDFEVVSKIQTNKASKSEVAKEKAENNICKTEIYHVKSGDWLYKIASIHNVSFTELKTANAHFEAFKNINVIYPEQVIKIPNLQCP</sequence>
<evidence type="ECO:0000313" key="4">
    <source>
        <dbReference type="EMBL" id="GLR03871.1"/>
    </source>
</evidence>
<protein>
    <recommendedName>
        <fullName evidence="3">LysM domain-containing protein</fullName>
    </recommendedName>
</protein>
<dbReference type="SUPFAM" id="SSF54106">
    <property type="entry name" value="LysM domain"/>
    <property type="match status" value="1"/>
</dbReference>
<dbReference type="InterPro" id="IPR018392">
    <property type="entry name" value="LysM"/>
</dbReference>
<evidence type="ECO:0000256" key="2">
    <source>
        <dbReference type="SAM" id="SignalP"/>
    </source>
</evidence>
<accession>A0ABQ5XYR3</accession>
<dbReference type="CDD" id="cd00118">
    <property type="entry name" value="LysM"/>
    <property type="match status" value="1"/>
</dbReference>